<dbReference type="AlphaFoldDB" id="A0A5N0US76"/>
<dbReference type="Proteomes" id="UP000319769">
    <property type="component" value="Unassembled WGS sequence"/>
</dbReference>
<sequence length="167" mass="17224">MTGIVRPLLVLAAWFVAGVGLVILGGAKAKKAAAAEAADLEGELETVQAPARPESAVLIGHVRDAQGRPVTQGAVTLTDHHGRQLGRAALSSAGIYTQSLDDVPPQYLTAVVVAPHYRSAAERVEVGREPTTRLDFTLTAASRSQPRDDTSAEGAAALGSAGVLPIE</sequence>
<dbReference type="RefSeq" id="WP_144753366.1">
    <property type="nucleotide sequence ID" value="NZ_VMNW02000089.1"/>
</dbReference>
<evidence type="ECO:0000256" key="1">
    <source>
        <dbReference type="SAM" id="MobiDB-lite"/>
    </source>
</evidence>
<name>A0A5N0US76_9PSEU</name>
<comment type="caution">
    <text evidence="2">The sequence shown here is derived from an EMBL/GenBank/DDBJ whole genome shotgun (WGS) entry which is preliminary data.</text>
</comment>
<gene>
    <name evidence="2" type="ORF">FPZ12_037065</name>
</gene>
<dbReference type="InterPro" id="IPR008969">
    <property type="entry name" value="CarboxyPept-like_regulatory"/>
</dbReference>
<evidence type="ECO:0000313" key="2">
    <source>
        <dbReference type="EMBL" id="KAA9152298.1"/>
    </source>
</evidence>
<organism evidence="2 3">
    <name type="scientific">Amycolatopsis acidicola</name>
    <dbReference type="NCBI Taxonomy" id="2596893"/>
    <lineage>
        <taxon>Bacteria</taxon>
        <taxon>Bacillati</taxon>
        <taxon>Actinomycetota</taxon>
        <taxon>Actinomycetes</taxon>
        <taxon>Pseudonocardiales</taxon>
        <taxon>Pseudonocardiaceae</taxon>
        <taxon>Amycolatopsis</taxon>
    </lineage>
</organism>
<dbReference type="GO" id="GO:0004180">
    <property type="term" value="F:carboxypeptidase activity"/>
    <property type="evidence" value="ECO:0007669"/>
    <property type="project" value="UniProtKB-KW"/>
</dbReference>
<keyword evidence="3" id="KW-1185">Reference proteome</keyword>
<dbReference type="Gene3D" id="2.60.40.1120">
    <property type="entry name" value="Carboxypeptidase-like, regulatory domain"/>
    <property type="match status" value="1"/>
</dbReference>
<dbReference type="Pfam" id="PF13620">
    <property type="entry name" value="CarboxypepD_reg"/>
    <property type="match status" value="1"/>
</dbReference>
<feature type="region of interest" description="Disordered" evidence="1">
    <location>
        <begin position="141"/>
        <end position="167"/>
    </location>
</feature>
<reference evidence="2" key="1">
    <citation type="submission" date="2019-09" db="EMBL/GenBank/DDBJ databases">
        <authorList>
            <person name="Teo W.F.A."/>
            <person name="Duangmal K."/>
        </authorList>
    </citation>
    <scope>NUCLEOTIDE SEQUENCE [LARGE SCALE GENOMIC DNA]</scope>
    <source>
        <strain evidence="2">K81G1</strain>
    </source>
</reference>
<protein>
    <submittedName>
        <fullName evidence="2">Carboxypeptidase regulatory-like domain-containing protein</fullName>
    </submittedName>
</protein>
<proteinExistence type="predicted"/>
<feature type="compositionally biased region" description="Low complexity" evidence="1">
    <location>
        <begin position="152"/>
        <end position="167"/>
    </location>
</feature>
<dbReference type="EMBL" id="VMNW02000089">
    <property type="protein sequence ID" value="KAA9152298.1"/>
    <property type="molecule type" value="Genomic_DNA"/>
</dbReference>
<dbReference type="SUPFAM" id="SSF49464">
    <property type="entry name" value="Carboxypeptidase regulatory domain-like"/>
    <property type="match status" value="1"/>
</dbReference>
<evidence type="ECO:0000313" key="3">
    <source>
        <dbReference type="Proteomes" id="UP000319769"/>
    </source>
</evidence>
<accession>A0A5N0US76</accession>